<feature type="signal peptide" evidence="1">
    <location>
        <begin position="1"/>
        <end position="25"/>
    </location>
</feature>
<dbReference type="KEGG" id="lfp:Y981_09740"/>
<organism evidence="2 3">
    <name type="scientific">Leptospirillum ferriphilum YSK</name>
    <dbReference type="NCBI Taxonomy" id="1441628"/>
    <lineage>
        <taxon>Bacteria</taxon>
        <taxon>Pseudomonadati</taxon>
        <taxon>Nitrospirota</taxon>
        <taxon>Nitrospiria</taxon>
        <taxon>Nitrospirales</taxon>
        <taxon>Nitrospiraceae</taxon>
        <taxon>Leptospirillum</taxon>
    </lineage>
</organism>
<gene>
    <name evidence="2" type="ORF">Y981_09740</name>
</gene>
<dbReference type="HOGENOM" id="CLU_1188783_0_0_0"/>
<dbReference type="RefSeq" id="WP_038505849.1">
    <property type="nucleotide sequence ID" value="NZ_CP007243.1"/>
</dbReference>
<evidence type="ECO:0000313" key="2">
    <source>
        <dbReference type="EMBL" id="AIA30915.1"/>
    </source>
</evidence>
<dbReference type="EMBL" id="CP007243">
    <property type="protein sequence ID" value="AIA30915.1"/>
    <property type="molecule type" value="Genomic_DNA"/>
</dbReference>
<name>A0A059XUZ9_9BACT</name>
<sequence>MKRSFGWVFAAAVSACLCFPLNARAWVVDQKADYPVQAVHDQLASLYSEYRDLAQEMDAMLDQKHVSPARYAAWQKSWSRRMMDAEARLHGFYGYFMPINQHPWTREAAVFTDLQGVREWLWTVEQDKESLVSGNPNFDIDNGKIYPRNIEMYRGFLLKAGSILTGGPFSGNFFKDTQATILANYCVYPEVHKDGSTHMTKLVKPSFHQMGLQNGLAMEQKNSSKSGDAAH</sequence>
<keyword evidence="3" id="KW-1185">Reference proteome</keyword>
<accession>A0A059XUZ9</accession>
<protein>
    <submittedName>
        <fullName evidence="2">Uncharacterized protein</fullName>
    </submittedName>
</protein>
<reference evidence="3" key="1">
    <citation type="submission" date="2014-02" db="EMBL/GenBank/DDBJ databases">
        <title>Complete genome sequence and comparative genomic analysis of the nitrogen-fixing bacterium Leptospirillum ferriphilum YSK.</title>
        <authorList>
            <person name="Guo X."/>
            <person name="Yin H."/>
            <person name="Liang Y."/>
            <person name="Hu Q."/>
            <person name="Ma L."/>
            <person name="Xiao Y."/>
            <person name="Zhang X."/>
            <person name="Qiu G."/>
            <person name="Liu X."/>
        </authorList>
    </citation>
    <scope>NUCLEOTIDE SEQUENCE [LARGE SCALE GENOMIC DNA]</scope>
    <source>
        <strain evidence="3">YSK</strain>
    </source>
</reference>
<proteinExistence type="predicted"/>
<dbReference type="PROSITE" id="PS51257">
    <property type="entry name" value="PROKAR_LIPOPROTEIN"/>
    <property type="match status" value="1"/>
</dbReference>
<keyword evidence="1" id="KW-0732">Signal</keyword>
<dbReference type="Proteomes" id="UP000027059">
    <property type="component" value="Chromosome"/>
</dbReference>
<dbReference type="AlphaFoldDB" id="A0A059XUZ9"/>
<evidence type="ECO:0000313" key="3">
    <source>
        <dbReference type="Proteomes" id="UP000027059"/>
    </source>
</evidence>
<reference evidence="2 3" key="2">
    <citation type="journal article" date="2015" name="Biomed. Res. Int.">
        <title>Effects of Arsenite Resistance on the Growth and Functional Gene Expression of Leptospirillum ferriphilum and Acidithiobacillus thiooxidans in Pure Culture and Coculture.</title>
        <authorList>
            <person name="Jiang H."/>
            <person name="Liang Y."/>
            <person name="Yin H."/>
            <person name="Xiao Y."/>
            <person name="Guo X."/>
            <person name="Xu Y."/>
            <person name="Hu Q."/>
            <person name="Liu H."/>
            <person name="Liu X."/>
        </authorList>
    </citation>
    <scope>NUCLEOTIDE SEQUENCE [LARGE SCALE GENOMIC DNA]</scope>
    <source>
        <strain evidence="2 3">YSK</strain>
    </source>
</reference>
<feature type="chain" id="PRO_5001584404" evidence="1">
    <location>
        <begin position="26"/>
        <end position="231"/>
    </location>
</feature>
<evidence type="ECO:0000256" key="1">
    <source>
        <dbReference type="SAM" id="SignalP"/>
    </source>
</evidence>